<dbReference type="GeneID" id="95416029"/>
<dbReference type="OrthoDB" id="8442777at2"/>
<name>A0A0H3FJ43_RAHSY</name>
<evidence type="ECO:0000313" key="6">
    <source>
        <dbReference type="EMBL" id="ADW74980.1"/>
    </source>
</evidence>
<keyword evidence="5" id="KW-0275">Fatty acid biosynthesis</keyword>
<dbReference type="KEGG" id="rah:Rahaq_3386"/>
<reference evidence="7 9" key="3">
    <citation type="submission" date="2024-09" db="EMBL/GenBank/DDBJ databases">
        <title>Genomes of Rahnella.</title>
        <authorList>
            <person name="Mnguni F.C."/>
            <person name="Shin G.Y."/>
            <person name="Coutinho T."/>
        </authorList>
    </citation>
    <scope>NUCLEOTIDE SEQUENCE [LARGE SCALE GENOMIC DNA]</scope>
    <source>
        <strain evidence="7 9">20WA0057</strain>
    </source>
</reference>
<dbReference type="InterPro" id="IPR007431">
    <property type="entry name" value="ACP_PD"/>
</dbReference>
<dbReference type="PANTHER" id="PTHR38764:SF1">
    <property type="entry name" value="ACYL CARRIER PROTEIN PHOSPHODIESTERASE"/>
    <property type="match status" value="1"/>
</dbReference>
<evidence type="ECO:0000313" key="8">
    <source>
        <dbReference type="Proteomes" id="UP000007257"/>
    </source>
</evidence>
<dbReference type="HOGENOM" id="CLU_099370_1_0_6"/>
<keyword evidence="9" id="KW-1185">Reference proteome</keyword>
<keyword evidence="2 6" id="KW-0378">Hydrolase</keyword>
<dbReference type="eggNOG" id="COG3124">
    <property type="taxonomic scope" value="Bacteria"/>
</dbReference>
<dbReference type="EMBL" id="JBHUCJ010000027">
    <property type="protein sequence ID" value="MFD3224408.1"/>
    <property type="molecule type" value="Genomic_DNA"/>
</dbReference>
<dbReference type="GO" id="GO:0006633">
    <property type="term" value="P:fatty acid biosynthetic process"/>
    <property type="evidence" value="ECO:0007669"/>
    <property type="project" value="UniProtKB-KW"/>
</dbReference>
<dbReference type="EC" id="3.1.4.14" evidence="6"/>
<proteinExistence type="predicted"/>
<keyword evidence="4" id="KW-0443">Lipid metabolism</keyword>
<sequence length="193" mass="22661">MNFLAHLHLASLAKSSLTGNLLADFVRGNPDGQFSDEIVSGIRMHRRVDVMTDSLPEVKIARSYFREDFRRVAPITLDVVWDHFLSRHWASIHPQQSLEDFLDGCQQEIEPQLPEMPERFQNLNAYLWPERWMERYAVLPFIGDVLRGMANRRPKLAALTGSFHDIELNYDALEQLFWQFYPVMMQQARDRQI</sequence>
<dbReference type="GO" id="GO:0008770">
    <property type="term" value="F:[acyl-carrier-protein] phosphodiesterase activity"/>
    <property type="evidence" value="ECO:0007669"/>
    <property type="project" value="UniProtKB-EC"/>
</dbReference>
<dbReference type="RefSeq" id="WP_013576673.1">
    <property type="nucleotide sequence ID" value="NC_015061.1"/>
</dbReference>
<accession>A0A0H3FJ43</accession>
<dbReference type="PANTHER" id="PTHR38764">
    <property type="entry name" value="ACYL CARRIER PROTEIN PHOSPHODIESTERASE"/>
    <property type="match status" value="1"/>
</dbReference>
<evidence type="ECO:0000313" key="9">
    <source>
        <dbReference type="Proteomes" id="UP001598201"/>
    </source>
</evidence>
<gene>
    <name evidence="6" type="ordered locus">Rahaq_3386</name>
    <name evidence="7" type="ORF">ACFPK4_12755</name>
</gene>
<dbReference type="AlphaFoldDB" id="A0A0H3FJ43"/>
<evidence type="ECO:0000256" key="2">
    <source>
        <dbReference type="ARBA" id="ARBA00022801"/>
    </source>
</evidence>
<keyword evidence="3" id="KW-0276">Fatty acid metabolism</keyword>
<reference evidence="6 8" key="2">
    <citation type="journal article" date="2012" name="J. Bacteriol.">
        <title>Complete Genome Sequence of Rahnella sp. Strain Y9602, a Gammaproteobacterium Isolate from Metal- and Radionuclide-Contaminated Soil.</title>
        <authorList>
            <person name="Martinez R.J."/>
            <person name="Bruce D."/>
            <person name="Detter C."/>
            <person name="Goodwin L.A."/>
            <person name="Han J."/>
            <person name="Han C.S."/>
            <person name="Held B."/>
            <person name="Land M.L."/>
            <person name="Mikhailova N."/>
            <person name="Nolan M."/>
            <person name="Pennacchio L."/>
            <person name="Pitluck S."/>
            <person name="Tapia R."/>
            <person name="Woyke T."/>
            <person name="Sobecky P.A."/>
        </authorList>
    </citation>
    <scope>NUCLEOTIDE SEQUENCE [LARGE SCALE GENOMIC DNA]</scope>
    <source>
        <strain evidence="6 8">Y9602</strain>
    </source>
</reference>
<evidence type="ECO:0000313" key="7">
    <source>
        <dbReference type="EMBL" id="MFD3224408.1"/>
    </source>
</evidence>
<protein>
    <submittedName>
        <fullName evidence="6">(Acyl-carrier-protein) phosphodiesterase</fullName>
        <ecNumber evidence="6">3.1.4.14</ecNumber>
    </submittedName>
    <submittedName>
        <fullName evidence="7">ACP phosphodiesterase</fullName>
    </submittedName>
</protein>
<evidence type="ECO:0000256" key="4">
    <source>
        <dbReference type="ARBA" id="ARBA00023098"/>
    </source>
</evidence>
<dbReference type="Proteomes" id="UP001598201">
    <property type="component" value="Unassembled WGS sequence"/>
</dbReference>
<evidence type="ECO:0000256" key="5">
    <source>
        <dbReference type="ARBA" id="ARBA00023160"/>
    </source>
</evidence>
<dbReference type="EMBL" id="CP002505">
    <property type="protein sequence ID" value="ADW74980.1"/>
    <property type="molecule type" value="Genomic_DNA"/>
</dbReference>
<organism evidence="6 8">
    <name type="scientific">Rahnella sp. (strain Y9602)</name>
    <dbReference type="NCBI Taxonomy" id="2703885"/>
    <lineage>
        <taxon>Bacteria</taxon>
        <taxon>Pseudomonadati</taxon>
        <taxon>Pseudomonadota</taxon>
        <taxon>Gammaproteobacteria</taxon>
        <taxon>Enterobacterales</taxon>
        <taxon>Yersiniaceae</taxon>
        <taxon>Rahnella</taxon>
    </lineage>
</organism>
<reference evidence="8" key="1">
    <citation type="submission" date="2011-01" db="EMBL/GenBank/DDBJ databases">
        <title>Complete sequence of chromosome of Rahnella sp. Y9602.</title>
        <authorList>
            <consortium name="US DOE Joint Genome Institute"/>
            <person name="Lucas S."/>
            <person name="Copeland A."/>
            <person name="Lapidus A."/>
            <person name="Cheng J.-F."/>
            <person name="Goodwin L."/>
            <person name="Pitluck S."/>
            <person name="Lu M."/>
            <person name="Detter J.C."/>
            <person name="Han C."/>
            <person name="Tapia R."/>
            <person name="Land M."/>
            <person name="Hauser L."/>
            <person name="Kyrpides N."/>
            <person name="Ivanova N."/>
            <person name="Ovchinnikova G."/>
            <person name="Pagani I."/>
            <person name="Sobecky P.A."/>
            <person name="Martinez R.J."/>
            <person name="Woyke T."/>
        </authorList>
    </citation>
    <scope>NUCLEOTIDE SEQUENCE [LARGE SCALE GENOMIC DNA]</scope>
    <source>
        <strain evidence="8">Y9602</strain>
    </source>
</reference>
<keyword evidence="1" id="KW-0444">Lipid biosynthesis</keyword>
<dbReference type="Proteomes" id="UP000007257">
    <property type="component" value="Chromosome"/>
</dbReference>
<evidence type="ECO:0000256" key="3">
    <source>
        <dbReference type="ARBA" id="ARBA00022832"/>
    </source>
</evidence>
<dbReference type="PIRSF" id="PIRSF011489">
    <property type="entry name" value="DUF479"/>
    <property type="match status" value="1"/>
</dbReference>
<dbReference type="Pfam" id="PF04336">
    <property type="entry name" value="ACP_PD"/>
    <property type="match status" value="1"/>
</dbReference>
<evidence type="ECO:0000256" key="1">
    <source>
        <dbReference type="ARBA" id="ARBA00022516"/>
    </source>
</evidence>